<dbReference type="NCBIfam" id="NF047335">
    <property type="entry name" value="T3SS_XAC0095"/>
    <property type="match status" value="1"/>
</dbReference>
<accession>A0ABW0SSW5</accession>
<keyword evidence="3" id="KW-1185">Reference proteome</keyword>
<dbReference type="Pfam" id="PF26642">
    <property type="entry name" value="XAC0095_dom"/>
    <property type="match status" value="1"/>
</dbReference>
<gene>
    <name evidence="2" type="ORF">ACFPPB_01395</name>
</gene>
<evidence type="ECO:0000313" key="2">
    <source>
        <dbReference type="EMBL" id="MFC5579774.1"/>
    </source>
</evidence>
<proteinExistence type="predicted"/>
<organism evidence="2 3">
    <name type="scientific">Rhodanobacter terrae</name>
    <dbReference type="NCBI Taxonomy" id="418647"/>
    <lineage>
        <taxon>Bacteria</taxon>
        <taxon>Pseudomonadati</taxon>
        <taxon>Pseudomonadota</taxon>
        <taxon>Gammaproteobacteria</taxon>
        <taxon>Lysobacterales</taxon>
        <taxon>Rhodanobacteraceae</taxon>
        <taxon>Rhodanobacter</taxon>
    </lineage>
</organism>
<dbReference type="InterPro" id="IPR058099">
    <property type="entry name" value="T3SS_XAC0095_dom"/>
</dbReference>
<evidence type="ECO:0000259" key="1">
    <source>
        <dbReference type="Pfam" id="PF26642"/>
    </source>
</evidence>
<dbReference type="Proteomes" id="UP001596111">
    <property type="component" value="Unassembled WGS sequence"/>
</dbReference>
<reference evidence="3" key="1">
    <citation type="journal article" date="2019" name="Int. J. Syst. Evol. Microbiol.">
        <title>The Global Catalogue of Microorganisms (GCM) 10K type strain sequencing project: providing services to taxonomists for standard genome sequencing and annotation.</title>
        <authorList>
            <consortium name="The Broad Institute Genomics Platform"/>
            <consortium name="The Broad Institute Genome Sequencing Center for Infectious Disease"/>
            <person name="Wu L."/>
            <person name="Ma J."/>
        </authorList>
    </citation>
    <scope>NUCLEOTIDE SEQUENCE [LARGE SCALE GENOMIC DNA]</scope>
    <source>
        <strain evidence="3">CGMCC 1.13587</strain>
    </source>
</reference>
<dbReference type="EMBL" id="JBHSNG010000001">
    <property type="protein sequence ID" value="MFC5579774.1"/>
    <property type="molecule type" value="Genomic_DNA"/>
</dbReference>
<evidence type="ECO:0000313" key="3">
    <source>
        <dbReference type="Proteomes" id="UP001596111"/>
    </source>
</evidence>
<name>A0ABW0SSW5_9GAMM</name>
<comment type="caution">
    <text evidence="2">The sequence shown here is derived from an EMBL/GenBank/DDBJ whole genome shotgun (WGS) entry which is preliminary data.</text>
</comment>
<sequence length="80" mass="9159">MGKNQVAEMYYQLPEEAHEQLCNIRDEIRLLADLTARISDEADDLQASPKAPARCFDRLADELSGALHESFWPTKKDPER</sequence>
<protein>
    <submittedName>
        <fullName evidence="2">XAC0095 family protein</fullName>
    </submittedName>
</protein>
<dbReference type="RefSeq" id="WP_377323637.1">
    <property type="nucleotide sequence ID" value="NZ_JBHSNG010000001.1"/>
</dbReference>
<feature type="domain" description="XAC0095-like" evidence="1">
    <location>
        <begin position="9"/>
        <end position="69"/>
    </location>
</feature>